<feature type="region of interest" description="Disordered" evidence="1">
    <location>
        <begin position="520"/>
        <end position="607"/>
    </location>
</feature>
<sequence>MFHLLTQSGAQTKIKNYKEQTGVNDSTSAAAMQSIVELGKVLYSKTHLESNGLEKTDVELQLQEEVTRAINEHGINPLIGMPGKFCLSSVKLVRMMMNFSLAVGMHQDTPTEILHTILLGVVKYFWGQTVYILDKAKLLSTLEVRLASVDTSAMNIPKLSAEYICTYRGSLIGKHFKSLAQLMPFLIHNIVPKKVVDAWTIIGELVVLIWHTEFKNLETYLSDMNRSITSSVCLVFTATGKLQVVIHVKHLRLMISQSILSREATGAIGSQSDGFKQGHMCDRMQRVTHSIRNFFSSQIKQKMDEESQVNEILTPLVWSQTGASVASNASDFVAVAEEQQFLAAIAMVAENGDKVKSNMFAAIRCRNQCEKFFVARLKEVIALKSMPSSAKIVRVEMFDFLPEPHDLLRVPMLRPRLVEDGHHKNILVAPDDVMCGLNVQHDCATAQCSRYKNIPIAQERLEIARTRTVIDHNDDEQFLLNTHTLHNHLFMPKLLPDSLVSVLTRPPLPAEEQKALRLRAAQHVRTQKETQNSLGNGESTAEHGTLVLCPFERGRGRGCGGQGRGRGRGSGAGQEAGQDSNHGGTAPPPAVEPTQTSLTSPVPANMIDAPTVSSENVLPQVIPAGALTIVPTQPAKKKRGPRKNAKSGITSGGVQKRGRGRGRGGKGGVQS</sequence>
<dbReference type="PANTHER" id="PTHR31912">
    <property type="entry name" value="IP13529P"/>
    <property type="match status" value="1"/>
</dbReference>
<evidence type="ECO:0000313" key="2">
    <source>
        <dbReference type="EMBL" id="KAL0568306.1"/>
    </source>
</evidence>
<feature type="compositionally biased region" description="Basic residues" evidence="1">
    <location>
        <begin position="635"/>
        <end position="645"/>
    </location>
</feature>
<dbReference type="EMBL" id="JBAHYK010001369">
    <property type="protein sequence ID" value="KAL0568306.1"/>
    <property type="molecule type" value="Genomic_DNA"/>
</dbReference>
<evidence type="ECO:0000256" key="1">
    <source>
        <dbReference type="SAM" id="MobiDB-lite"/>
    </source>
</evidence>
<accession>A0ABR3EZJ4</accession>
<proteinExistence type="predicted"/>
<dbReference type="PANTHER" id="PTHR31912:SF34">
    <property type="entry name" value="NOTOCHORD-RELATED PROTEIN"/>
    <property type="match status" value="1"/>
</dbReference>
<evidence type="ECO:0000313" key="3">
    <source>
        <dbReference type="Proteomes" id="UP001465976"/>
    </source>
</evidence>
<feature type="compositionally biased region" description="Polar residues" evidence="1">
    <location>
        <begin position="529"/>
        <end position="539"/>
    </location>
</feature>
<gene>
    <name evidence="2" type="ORF">V5O48_013686</name>
</gene>
<feature type="region of interest" description="Disordered" evidence="1">
    <location>
        <begin position="625"/>
        <end position="671"/>
    </location>
</feature>
<keyword evidence="3" id="KW-1185">Reference proteome</keyword>
<feature type="compositionally biased region" description="Polar residues" evidence="1">
    <location>
        <begin position="593"/>
        <end position="602"/>
    </location>
</feature>
<protein>
    <submittedName>
        <fullName evidence="2">Uncharacterized protein</fullName>
    </submittedName>
</protein>
<reference evidence="2 3" key="1">
    <citation type="submission" date="2024-02" db="EMBL/GenBank/DDBJ databases">
        <title>A draft genome for the cacao thread blight pathogen Marasmius crinis-equi.</title>
        <authorList>
            <person name="Cohen S.P."/>
            <person name="Baruah I.K."/>
            <person name="Amoako-Attah I."/>
            <person name="Bukari Y."/>
            <person name="Meinhardt L.W."/>
            <person name="Bailey B.A."/>
        </authorList>
    </citation>
    <scope>NUCLEOTIDE SEQUENCE [LARGE SCALE GENOMIC DNA]</scope>
    <source>
        <strain evidence="2 3">GH-76</strain>
    </source>
</reference>
<comment type="caution">
    <text evidence="2">The sequence shown here is derived from an EMBL/GenBank/DDBJ whole genome shotgun (WGS) entry which is preliminary data.</text>
</comment>
<feature type="compositionally biased region" description="Gly residues" evidence="1">
    <location>
        <begin position="557"/>
        <end position="574"/>
    </location>
</feature>
<name>A0ABR3EZJ4_9AGAR</name>
<organism evidence="2 3">
    <name type="scientific">Marasmius crinis-equi</name>
    <dbReference type="NCBI Taxonomy" id="585013"/>
    <lineage>
        <taxon>Eukaryota</taxon>
        <taxon>Fungi</taxon>
        <taxon>Dikarya</taxon>
        <taxon>Basidiomycota</taxon>
        <taxon>Agaricomycotina</taxon>
        <taxon>Agaricomycetes</taxon>
        <taxon>Agaricomycetidae</taxon>
        <taxon>Agaricales</taxon>
        <taxon>Marasmiineae</taxon>
        <taxon>Marasmiaceae</taxon>
        <taxon>Marasmius</taxon>
    </lineage>
</organism>
<dbReference type="Proteomes" id="UP001465976">
    <property type="component" value="Unassembled WGS sequence"/>
</dbReference>